<dbReference type="InterPro" id="IPR045132">
    <property type="entry name" value="UBE4"/>
</dbReference>
<name>A0A915KT93_ROMCU</name>
<dbReference type="Pfam" id="PF04564">
    <property type="entry name" value="U-box"/>
    <property type="match status" value="1"/>
</dbReference>
<protein>
    <submittedName>
        <fullName evidence="12">U-box domain-containing protein</fullName>
    </submittedName>
</protein>
<dbReference type="GO" id="GO:0006511">
    <property type="term" value="P:ubiquitin-dependent protein catabolic process"/>
    <property type="evidence" value="ECO:0007669"/>
    <property type="project" value="InterPro"/>
</dbReference>
<keyword evidence="5" id="KW-0963">Cytoplasm</keyword>
<evidence type="ECO:0000256" key="9">
    <source>
        <dbReference type="SAM" id="MobiDB-lite"/>
    </source>
</evidence>
<organism evidence="11 12">
    <name type="scientific">Romanomermis culicivorax</name>
    <name type="common">Nematode worm</name>
    <dbReference type="NCBI Taxonomy" id="13658"/>
    <lineage>
        <taxon>Eukaryota</taxon>
        <taxon>Metazoa</taxon>
        <taxon>Ecdysozoa</taxon>
        <taxon>Nematoda</taxon>
        <taxon>Enoplea</taxon>
        <taxon>Dorylaimia</taxon>
        <taxon>Mermithida</taxon>
        <taxon>Mermithoidea</taxon>
        <taxon>Mermithidae</taxon>
        <taxon>Romanomermis</taxon>
    </lineage>
</organism>
<evidence type="ECO:0000313" key="12">
    <source>
        <dbReference type="WBParaSite" id="nRc.2.0.1.t41341-RA"/>
    </source>
</evidence>
<dbReference type="Pfam" id="PF10408">
    <property type="entry name" value="Ufd2P_core"/>
    <property type="match status" value="1"/>
</dbReference>
<reference evidence="12" key="1">
    <citation type="submission" date="2022-11" db="UniProtKB">
        <authorList>
            <consortium name="WormBaseParasite"/>
        </authorList>
    </citation>
    <scope>IDENTIFICATION</scope>
</reference>
<evidence type="ECO:0000313" key="11">
    <source>
        <dbReference type="Proteomes" id="UP000887565"/>
    </source>
</evidence>
<evidence type="ECO:0000256" key="5">
    <source>
        <dbReference type="ARBA" id="ARBA00022490"/>
    </source>
</evidence>
<feature type="region of interest" description="Disordered" evidence="9">
    <location>
        <begin position="27"/>
        <end position="59"/>
    </location>
</feature>
<evidence type="ECO:0000256" key="2">
    <source>
        <dbReference type="ARBA" id="ARBA00004496"/>
    </source>
</evidence>
<dbReference type="GO" id="GO:0036503">
    <property type="term" value="P:ERAD pathway"/>
    <property type="evidence" value="ECO:0007669"/>
    <property type="project" value="InterPro"/>
</dbReference>
<evidence type="ECO:0000256" key="1">
    <source>
        <dbReference type="ARBA" id="ARBA00004123"/>
    </source>
</evidence>
<accession>A0A915KT93</accession>
<evidence type="ECO:0000256" key="8">
    <source>
        <dbReference type="ARBA" id="ARBA00023242"/>
    </source>
</evidence>
<proteinExistence type="inferred from homology"/>
<dbReference type="Gene3D" id="3.30.40.10">
    <property type="entry name" value="Zinc/RING finger domain, C3HC4 (zinc finger)"/>
    <property type="match status" value="1"/>
</dbReference>
<dbReference type="OMA" id="SNAFMTN"/>
<dbReference type="PANTHER" id="PTHR13931:SF2">
    <property type="entry name" value="UBIQUITIN CONJUGATION FACTOR E4 B"/>
    <property type="match status" value="1"/>
</dbReference>
<dbReference type="GO" id="GO:0000151">
    <property type="term" value="C:ubiquitin ligase complex"/>
    <property type="evidence" value="ECO:0007669"/>
    <property type="project" value="InterPro"/>
</dbReference>
<feature type="domain" description="U-box" evidence="10">
    <location>
        <begin position="1012"/>
        <end position="1074"/>
    </location>
</feature>
<evidence type="ECO:0000259" key="10">
    <source>
        <dbReference type="PROSITE" id="PS51698"/>
    </source>
</evidence>
<dbReference type="AlphaFoldDB" id="A0A915KT93"/>
<dbReference type="GO" id="GO:0005634">
    <property type="term" value="C:nucleus"/>
    <property type="evidence" value="ECO:0007669"/>
    <property type="project" value="UniProtKB-SubCell"/>
</dbReference>
<dbReference type="InterPro" id="IPR019474">
    <property type="entry name" value="Ub_conjug_fac_E4_core"/>
</dbReference>
<keyword evidence="6" id="KW-0808">Transferase</keyword>
<keyword evidence="11" id="KW-1185">Reference proteome</keyword>
<dbReference type="InterPro" id="IPR013083">
    <property type="entry name" value="Znf_RING/FYVE/PHD"/>
</dbReference>
<comment type="subcellular location">
    <subcellularLocation>
        <location evidence="2">Cytoplasm</location>
    </subcellularLocation>
    <subcellularLocation>
        <location evidence="1">Nucleus</location>
    </subcellularLocation>
</comment>
<dbReference type="GO" id="GO:0005737">
    <property type="term" value="C:cytoplasm"/>
    <property type="evidence" value="ECO:0007669"/>
    <property type="project" value="UniProtKB-SubCell"/>
</dbReference>
<evidence type="ECO:0000256" key="3">
    <source>
        <dbReference type="ARBA" id="ARBA00004906"/>
    </source>
</evidence>
<dbReference type="WBParaSite" id="nRc.2.0.1.t41341-RA">
    <property type="protein sequence ID" value="nRc.2.0.1.t41341-RA"/>
    <property type="gene ID" value="nRc.2.0.1.g41341"/>
</dbReference>
<dbReference type="PROSITE" id="PS51698">
    <property type="entry name" value="U_BOX"/>
    <property type="match status" value="1"/>
</dbReference>
<keyword evidence="7" id="KW-0833">Ubl conjugation pathway</keyword>
<dbReference type="Proteomes" id="UP000887565">
    <property type="component" value="Unplaced"/>
</dbReference>
<dbReference type="SMART" id="SM00504">
    <property type="entry name" value="Ubox"/>
    <property type="match status" value="1"/>
</dbReference>
<dbReference type="GO" id="GO:0000209">
    <property type="term" value="P:protein polyubiquitination"/>
    <property type="evidence" value="ECO:0007669"/>
    <property type="project" value="TreeGrafter"/>
</dbReference>
<dbReference type="InterPro" id="IPR003613">
    <property type="entry name" value="Ubox_domain"/>
</dbReference>
<dbReference type="PANTHER" id="PTHR13931">
    <property type="entry name" value="UBIQUITINATION FACTOR E4"/>
    <property type="match status" value="1"/>
</dbReference>
<sequence length="1074" mass="123848">MDKGSLSNNGRLKRTLDSDDKLNCKISSMDCDQSNESSSNSNATTPKIDCPGTSKNEDLTSTAANPFASLRLNNNTKSFEKHSEPQFMDVDSGIVAIANEESEKTKDKSKLPQGAEKNARLKKLILNILSLSLTESSNELFIDEVVDIFRDEDNYWSDEKNLECTLNYLLMVILNYLGRNNGEKVYESWKQDDSLSCSPSRDRNTINMSMGFTATDSPFQDVIDLLKNSKELKIFNYLLSCYSKFSAEQRDEAVNQQDRDAIQCLGRQILACIVLLVKGVFTGELKCDKFSLYSHVFNPLIDGIIKGGKICSLISETFREPLQLLQTLCDTRTSGPKPRRPICELLTARPDWCPVPVSQAKGREMAKFSSFGTFFSLSTFYEENGKLADQYFPSEDISDDTAKLIYQTIRYRLGLLRCDLLKLTRCLLVNAETRQDTMKFIANSINVNMKKAALQVDESLHAGDGFLLNLLSVMYDLSSKVTLDKVNILYPFDESRSFVKIDQESRILMRPEELTDFVKSLDKTFEIRFPTECFFATIHCQHIALMPSFQRHLRRMNTLQELERLIQQMEQTEPQWRNHPVNGPKNRASLKNWKFAIKKLKKSRYCGEAALFDERLLTDALHFCVKQFDFFMNLVFPNNNSSNNDSEKNALNAKLFAALPEYYIEDIIDLMIFLLQHSPELMIQLCPLSLIEHVLTLTCNFKLFKNPFLCAKMVEIMFLISPQLQPAAAPRLFREINDHPDSCDKLFPSLIKFYADVESTGSNSEFFDKFNIRYHIQVVFKSLWLSPLHRHAIIQYCNTCAPEFVRFVNMLINDTTFLLDESLEGLKRIHENQILIADVERWAQLTREQQQDRRSQLAQDERFVKSWLQLGRVTVDMFDYMTRDIRKPFIKDQLGERLAAMLNYNMLQLCGPKCINLKVKNMEKYSWDPRQLLDQLTEIYLHLDGDDFARCIANDERSYSNDLFNDVINRISKIKPISSVELFQLLAERVYSIWKQNLENEQNWGDIPDEFTVLKILDPLMGTLMREPVRLPSGHIVDRKVIVRHLLNGPTDPFTRQPMDESMLEPVLINTPSL</sequence>
<evidence type="ECO:0000256" key="4">
    <source>
        <dbReference type="ARBA" id="ARBA00007434"/>
    </source>
</evidence>
<evidence type="ECO:0000256" key="7">
    <source>
        <dbReference type="ARBA" id="ARBA00022786"/>
    </source>
</evidence>
<dbReference type="GO" id="GO:0034450">
    <property type="term" value="F:ubiquitin-ubiquitin ligase activity"/>
    <property type="evidence" value="ECO:0007669"/>
    <property type="project" value="InterPro"/>
</dbReference>
<comment type="pathway">
    <text evidence="3">Protein modification; protein ubiquitination.</text>
</comment>
<comment type="similarity">
    <text evidence="4">Belongs to the ubiquitin conjugation factor E4 family.</text>
</comment>
<evidence type="ECO:0000256" key="6">
    <source>
        <dbReference type="ARBA" id="ARBA00022679"/>
    </source>
</evidence>
<dbReference type="SUPFAM" id="SSF57850">
    <property type="entry name" value="RING/U-box"/>
    <property type="match status" value="1"/>
</dbReference>
<keyword evidence="8" id="KW-0539">Nucleus</keyword>